<organism evidence="1 2">
    <name type="scientific">Carnobacterium antarcticum</name>
    <dbReference type="NCBI Taxonomy" id="2126436"/>
    <lineage>
        <taxon>Bacteria</taxon>
        <taxon>Bacillati</taxon>
        <taxon>Bacillota</taxon>
        <taxon>Bacilli</taxon>
        <taxon>Lactobacillales</taxon>
        <taxon>Carnobacteriaceae</taxon>
        <taxon>Carnobacterium</taxon>
    </lineage>
</organism>
<sequence length="83" mass="9714">MKIQIYKVNEEGFLIDIKTVLLDQPKEEDWIYTEMPNGLYKAKWDGEKWLEAGKEPDQTPKLPSLEKRLETAENTILSLLFMA</sequence>
<gene>
    <name evidence="1" type="ORF">ACFSBK_05760</name>
</gene>
<proteinExistence type="predicted"/>
<evidence type="ECO:0000313" key="2">
    <source>
        <dbReference type="Proteomes" id="UP001597285"/>
    </source>
</evidence>
<name>A0ABW4NLP0_9LACT</name>
<dbReference type="EMBL" id="JBHUFF010000013">
    <property type="protein sequence ID" value="MFD1799354.1"/>
    <property type="molecule type" value="Genomic_DNA"/>
</dbReference>
<dbReference type="RefSeq" id="WP_058918444.1">
    <property type="nucleotide sequence ID" value="NZ_JBHSQC010000025.1"/>
</dbReference>
<comment type="caution">
    <text evidence="1">The sequence shown here is derived from an EMBL/GenBank/DDBJ whole genome shotgun (WGS) entry which is preliminary data.</text>
</comment>
<dbReference type="Proteomes" id="UP001597285">
    <property type="component" value="Unassembled WGS sequence"/>
</dbReference>
<reference evidence="2" key="1">
    <citation type="journal article" date="2019" name="Int. J. Syst. Evol. Microbiol.">
        <title>The Global Catalogue of Microorganisms (GCM) 10K type strain sequencing project: providing services to taxonomists for standard genome sequencing and annotation.</title>
        <authorList>
            <consortium name="The Broad Institute Genomics Platform"/>
            <consortium name="The Broad Institute Genome Sequencing Center for Infectious Disease"/>
            <person name="Wu L."/>
            <person name="Ma J."/>
        </authorList>
    </citation>
    <scope>NUCLEOTIDE SEQUENCE [LARGE SCALE GENOMIC DNA]</scope>
    <source>
        <strain evidence="2">KCTC 42143</strain>
    </source>
</reference>
<evidence type="ECO:0000313" key="1">
    <source>
        <dbReference type="EMBL" id="MFD1799354.1"/>
    </source>
</evidence>
<protein>
    <recommendedName>
        <fullName evidence="3">Phage protein</fullName>
    </recommendedName>
</protein>
<keyword evidence="2" id="KW-1185">Reference proteome</keyword>
<accession>A0ABW4NLP0</accession>
<evidence type="ECO:0008006" key="3">
    <source>
        <dbReference type="Google" id="ProtNLM"/>
    </source>
</evidence>